<evidence type="ECO:0000256" key="4">
    <source>
        <dbReference type="ARBA" id="ARBA00023172"/>
    </source>
</evidence>
<organism evidence="6 7">
    <name type="scientific">Novosphingobium indicum</name>
    <dbReference type="NCBI Taxonomy" id="462949"/>
    <lineage>
        <taxon>Bacteria</taxon>
        <taxon>Pseudomonadati</taxon>
        <taxon>Pseudomonadota</taxon>
        <taxon>Alphaproteobacteria</taxon>
        <taxon>Sphingomonadales</taxon>
        <taxon>Sphingomonadaceae</taxon>
        <taxon>Novosphingobium</taxon>
    </lineage>
</organism>
<keyword evidence="4" id="KW-0233">DNA recombination</keyword>
<dbReference type="InterPro" id="IPR002104">
    <property type="entry name" value="Integrase_catalytic"/>
</dbReference>
<evidence type="ECO:0000256" key="3">
    <source>
        <dbReference type="ARBA" id="ARBA00023125"/>
    </source>
</evidence>
<dbReference type="RefSeq" id="WP_188819928.1">
    <property type="nucleotide sequence ID" value="NZ_BMLK01000010.1"/>
</dbReference>
<evidence type="ECO:0000313" key="6">
    <source>
        <dbReference type="EMBL" id="GGN51413.1"/>
    </source>
</evidence>
<comment type="caution">
    <text evidence="6">The sequence shown here is derived from an EMBL/GenBank/DDBJ whole genome shotgun (WGS) entry which is preliminary data.</text>
</comment>
<dbReference type="Pfam" id="PF00589">
    <property type="entry name" value="Phage_integrase"/>
    <property type="match status" value="1"/>
</dbReference>
<dbReference type="Proteomes" id="UP000605099">
    <property type="component" value="Unassembled WGS sequence"/>
</dbReference>
<keyword evidence="2" id="KW-0229">DNA integration</keyword>
<dbReference type="InterPro" id="IPR011010">
    <property type="entry name" value="DNA_brk_join_enz"/>
</dbReference>
<dbReference type="InterPro" id="IPR010998">
    <property type="entry name" value="Integrase_recombinase_N"/>
</dbReference>
<evidence type="ECO:0000256" key="2">
    <source>
        <dbReference type="ARBA" id="ARBA00022908"/>
    </source>
</evidence>
<dbReference type="Pfam" id="PF20172">
    <property type="entry name" value="DUF6538"/>
    <property type="match status" value="1"/>
</dbReference>
<dbReference type="CDD" id="cd01184">
    <property type="entry name" value="INT_C_like_1"/>
    <property type="match status" value="1"/>
</dbReference>
<protein>
    <submittedName>
        <fullName evidence="6">Integrase</fullName>
    </submittedName>
</protein>
<comment type="similarity">
    <text evidence="1">Belongs to the 'phage' integrase family.</text>
</comment>
<dbReference type="InterPro" id="IPR046668">
    <property type="entry name" value="DUF6538"/>
</dbReference>
<keyword evidence="7" id="KW-1185">Reference proteome</keyword>
<dbReference type="EMBL" id="BMLK01000010">
    <property type="protein sequence ID" value="GGN51413.1"/>
    <property type="molecule type" value="Genomic_DNA"/>
</dbReference>
<gene>
    <name evidence="6" type="ORF">GCM10011349_23970</name>
</gene>
<sequence length="566" mass="64176">MSATKRKVEGFDYLYLRGRSYEVRLQVPKALRVHVGKGELKRSLGGDFAKARRVYHTTVSEFQQIVENARQQEAPQPLPLARPVQELPTHDEINAASYAHFRVRMENMRGKNMSPSGRQARSRAERINALHEMLAFQLDTAEAELWSTMSGEATWLCTDMGWRIPADSDEFDYLSQSMMRARIQALKNELRRLEGQFGADPDADPLFGQKPPEPMPQKVNLGDLVKRFQSARQHKWSGSTQKNYAIIFRVIEEICGKATTLDRIDHDYCVEVWQTLKKLPANFQKHPDTRGKPIAEAIEIAARAGHPTISPATINGHLNKFAALIRFGRDKGWIVGNPMEDIEEPDPVPAREKRDAFTTEQLNLIFGSAPWSDGPDAEPERPSRYWAPLIALFSGARLSEICGQRVDEMIDERDVKAFHFRLRPDDRSIKSGESRKVPVHPVLIELGFWDFVEAARKSGREMLFPDVKRDRLGKWGDSTSKWFARLVDKLELRGRLLSFHSLRHTFEDALREADLHNTAIGNELTGRWTSGVSKDYGSSFPLSKLSKAIAKVSYPGLVLPSVRPAA</sequence>
<feature type="domain" description="Tyr recombinase" evidence="5">
    <location>
        <begin position="352"/>
        <end position="549"/>
    </location>
</feature>
<dbReference type="SUPFAM" id="SSF56349">
    <property type="entry name" value="DNA breaking-rejoining enzymes"/>
    <property type="match status" value="1"/>
</dbReference>
<name>A0ABQ2JPV7_9SPHN</name>
<dbReference type="PROSITE" id="PS51898">
    <property type="entry name" value="TYR_RECOMBINASE"/>
    <property type="match status" value="1"/>
</dbReference>
<reference evidence="7" key="1">
    <citation type="journal article" date="2019" name="Int. J. Syst. Evol. Microbiol.">
        <title>The Global Catalogue of Microorganisms (GCM) 10K type strain sequencing project: providing services to taxonomists for standard genome sequencing and annotation.</title>
        <authorList>
            <consortium name="The Broad Institute Genomics Platform"/>
            <consortium name="The Broad Institute Genome Sequencing Center for Infectious Disease"/>
            <person name="Wu L."/>
            <person name="Ma J."/>
        </authorList>
    </citation>
    <scope>NUCLEOTIDE SEQUENCE [LARGE SCALE GENOMIC DNA]</scope>
    <source>
        <strain evidence="7">CGMCC 1.6784</strain>
    </source>
</reference>
<dbReference type="Gene3D" id="1.10.443.10">
    <property type="entry name" value="Intergrase catalytic core"/>
    <property type="match status" value="1"/>
</dbReference>
<proteinExistence type="inferred from homology"/>
<dbReference type="InterPro" id="IPR013762">
    <property type="entry name" value="Integrase-like_cat_sf"/>
</dbReference>
<dbReference type="PANTHER" id="PTHR30349">
    <property type="entry name" value="PHAGE INTEGRASE-RELATED"/>
    <property type="match status" value="1"/>
</dbReference>
<dbReference type="PANTHER" id="PTHR30349:SF41">
    <property type="entry name" value="INTEGRASE_RECOMBINASE PROTEIN MJ0367-RELATED"/>
    <property type="match status" value="1"/>
</dbReference>
<evidence type="ECO:0000259" key="5">
    <source>
        <dbReference type="PROSITE" id="PS51898"/>
    </source>
</evidence>
<dbReference type="InterPro" id="IPR050090">
    <property type="entry name" value="Tyrosine_recombinase_XerCD"/>
</dbReference>
<dbReference type="Gene3D" id="1.10.150.130">
    <property type="match status" value="1"/>
</dbReference>
<evidence type="ECO:0000313" key="7">
    <source>
        <dbReference type="Proteomes" id="UP000605099"/>
    </source>
</evidence>
<accession>A0ABQ2JPV7</accession>
<evidence type="ECO:0000256" key="1">
    <source>
        <dbReference type="ARBA" id="ARBA00008857"/>
    </source>
</evidence>
<keyword evidence="3" id="KW-0238">DNA-binding</keyword>